<dbReference type="RefSeq" id="WP_254268097.1">
    <property type="nucleotide sequence ID" value="NZ_CP100400.1"/>
</dbReference>
<dbReference type="InterPro" id="IPR007742">
    <property type="entry name" value="NosD_dom"/>
</dbReference>
<feature type="domain" description="Periplasmic copper-binding protein NosD beta helix" evidence="2">
    <location>
        <begin position="183"/>
        <end position="346"/>
    </location>
</feature>
<dbReference type="InterPro" id="IPR011050">
    <property type="entry name" value="Pectin_lyase_fold/virulence"/>
</dbReference>
<dbReference type="SUPFAM" id="SSF51126">
    <property type="entry name" value="Pectin lyase-like"/>
    <property type="match status" value="1"/>
</dbReference>
<organism evidence="3 4">
    <name type="scientific">Halorussus aquaticus</name>
    <dbReference type="NCBI Taxonomy" id="2953748"/>
    <lineage>
        <taxon>Archaea</taxon>
        <taxon>Methanobacteriati</taxon>
        <taxon>Methanobacteriota</taxon>
        <taxon>Stenosarchaea group</taxon>
        <taxon>Halobacteria</taxon>
        <taxon>Halobacteriales</taxon>
        <taxon>Haladaptataceae</taxon>
        <taxon>Halorussus</taxon>
    </lineage>
</organism>
<gene>
    <name evidence="3" type="ORF">ACFO9K_18715</name>
</gene>
<feature type="region of interest" description="Disordered" evidence="1">
    <location>
        <begin position="28"/>
        <end position="56"/>
    </location>
</feature>
<dbReference type="InterPro" id="IPR006626">
    <property type="entry name" value="PbH1"/>
</dbReference>
<keyword evidence="4" id="KW-1185">Reference proteome</keyword>
<accession>A0ABD5Q6F3</accession>
<name>A0ABD5Q6F3_9EURY</name>
<evidence type="ECO:0000313" key="4">
    <source>
        <dbReference type="Proteomes" id="UP001595945"/>
    </source>
</evidence>
<dbReference type="InterPro" id="IPR012334">
    <property type="entry name" value="Pectin_lyas_fold"/>
</dbReference>
<sequence length="475" mass="47883">MPDGIAAALLGLVVVLGVVGPAGAAAGVSAEPGAVGTVSTDWTDPSGGPQTTDATRTTGATEITNCTTVTESGVYVLAEDVRNASPTRLRTGLGACIAIRADDVTLRGGGHTVAADERGGEPGVVGVLVSARTRAGEATLSGATGGGQERRSNVTVTNLSTTRWGAGVAVLGTTDATLRNVSAVENLGDGVFVENSPGIELLGGTVRASNTGLFLRNAPDARVEGLNLTGNLAGVSVRNSDGVTLEGVGVAGSSQYGLGVFASANATIADSTAADNGFADVILSRSDDAALRNLTIARESGGTDGGETRPRSRSVGIYLNDSADTALTRVSVADAPGTAIYAARDSTAVGERVTLGNATLSFETRDVALDPATDAPPLPTDRQVVGVPLRAVPTDEDSDLALSVGYDDAAVDRTSATEDALSLWRFDAGEGWRRVESVADAERNVASAEFGDLSRNGTVLALVGEAESGNATDRS</sequence>
<dbReference type="EMBL" id="JBHSHT010000002">
    <property type="protein sequence ID" value="MFC4826292.1"/>
    <property type="molecule type" value="Genomic_DNA"/>
</dbReference>
<protein>
    <submittedName>
        <fullName evidence="3">Right-handed parallel beta-helix repeat-containing protein</fullName>
    </submittedName>
</protein>
<evidence type="ECO:0000313" key="3">
    <source>
        <dbReference type="EMBL" id="MFC4826292.1"/>
    </source>
</evidence>
<evidence type="ECO:0000259" key="2">
    <source>
        <dbReference type="Pfam" id="PF05048"/>
    </source>
</evidence>
<dbReference type="Pfam" id="PF05048">
    <property type="entry name" value="NosD"/>
    <property type="match status" value="1"/>
</dbReference>
<dbReference type="Gene3D" id="2.160.20.10">
    <property type="entry name" value="Single-stranded right-handed beta-helix, Pectin lyase-like"/>
    <property type="match status" value="1"/>
</dbReference>
<dbReference type="GeneID" id="73046612"/>
<evidence type="ECO:0000256" key="1">
    <source>
        <dbReference type="SAM" id="MobiDB-lite"/>
    </source>
</evidence>
<comment type="caution">
    <text evidence="3">The sequence shown here is derived from an EMBL/GenBank/DDBJ whole genome shotgun (WGS) entry which is preliminary data.</text>
</comment>
<dbReference type="Proteomes" id="UP001595945">
    <property type="component" value="Unassembled WGS sequence"/>
</dbReference>
<dbReference type="SMART" id="SM00710">
    <property type="entry name" value="PbH1"/>
    <property type="match status" value="6"/>
</dbReference>
<dbReference type="AlphaFoldDB" id="A0ABD5Q6F3"/>
<reference evidence="3 4" key="1">
    <citation type="journal article" date="2019" name="Int. J. Syst. Evol. Microbiol.">
        <title>The Global Catalogue of Microorganisms (GCM) 10K type strain sequencing project: providing services to taxonomists for standard genome sequencing and annotation.</title>
        <authorList>
            <consortium name="The Broad Institute Genomics Platform"/>
            <consortium name="The Broad Institute Genome Sequencing Center for Infectious Disease"/>
            <person name="Wu L."/>
            <person name="Ma J."/>
        </authorList>
    </citation>
    <scope>NUCLEOTIDE SEQUENCE [LARGE SCALE GENOMIC DNA]</scope>
    <source>
        <strain evidence="3 4">XZYJ18</strain>
    </source>
</reference>
<proteinExistence type="predicted"/>